<feature type="transmembrane region" description="Helical" evidence="1">
    <location>
        <begin position="12"/>
        <end position="33"/>
    </location>
</feature>
<feature type="non-terminal residue" evidence="2">
    <location>
        <position position="1"/>
    </location>
</feature>
<keyword evidence="3" id="KW-1185">Reference proteome</keyword>
<dbReference type="InParanoid" id="Q7RA23"/>
<dbReference type="AlphaFoldDB" id="Q7RA23"/>
<dbReference type="EMBL" id="AABL01002297">
    <property type="protein sequence ID" value="EAA18943.1"/>
    <property type="molecule type" value="Genomic_DNA"/>
</dbReference>
<reference evidence="2 3" key="1">
    <citation type="journal article" date="2002" name="Nature">
        <title>Genome sequence and comparative analysis of the model rodent malaria parasite Plasmodium yoelii yoelii.</title>
        <authorList>
            <person name="Carlton J.M."/>
            <person name="Angiuoli S.V."/>
            <person name="Suh B.B."/>
            <person name="Kooij T.W."/>
            <person name="Pertea M."/>
            <person name="Silva J.C."/>
            <person name="Ermolaeva M.D."/>
            <person name="Allen J.E."/>
            <person name="Selengut J.D."/>
            <person name="Koo H.L."/>
            <person name="Peterson J.D."/>
            <person name="Pop M."/>
            <person name="Kosack D.S."/>
            <person name="Shumway M.F."/>
            <person name="Bidwell S.L."/>
            <person name="Shallom S.J."/>
            <person name="van Aken S.E."/>
            <person name="Riedmuller S.B."/>
            <person name="Feldblyum T.V."/>
            <person name="Cho J.K."/>
            <person name="Quackenbush J."/>
            <person name="Sedegah M."/>
            <person name="Shoaibi A."/>
            <person name="Cummings L.M."/>
            <person name="Florens L."/>
            <person name="Yates J.R."/>
            <person name="Raine J.D."/>
            <person name="Sinden R.E."/>
            <person name="Harris M.A."/>
            <person name="Cunningham D.A."/>
            <person name="Preiser P.R."/>
            <person name="Bergman L.W."/>
            <person name="Vaidya A.B."/>
            <person name="van Lin L.H."/>
            <person name="Janse C.J."/>
            <person name="Waters A.P."/>
            <person name="Smith H.O."/>
            <person name="White O.R."/>
            <person name="Salzberg S.L."/>
            <person name="Venter J.C."/>
            <person name="Fraser C.M."/>
            <person name="Hoffman S.L."/>
            <person name="Gardner M.J."/>
            <person name="Carucci D.J."/>
        </authorList>
    </citation>
    <scope>NUCLEOTIDE SEQUENCE [LARGE SCALE GENOMIC DNA]</scope>
    <source>
        <strain evidence="2 3">17XNL</strain>
    </source>
</reference>
<comment type="caution">
    <text evidence="2">The sequence shown here is derived from an EMBL/GenBank/DDBJ whole genome shotgun (WGS) entry which is preliminary data.</text>
</comment>
<protein>
    <submittedName>
        <fullName evidence="2">Uncharacterized protein</fullName>
    </submittedName>
</protein>
<keyword evidence="1" id="KW-1133">Transmembrane helix</keyword>
<proteinExistence type="predicted"/>
<dbReference type="PaxDb" id="73239-Q7RA23"/>
<keyword evidence="1" id="KW-0472">Membrane</keyword>
<accession>Q7RA23</accession>
<keyword evidence="1" id="KW-0812">Transmembrane</keyword>
<evidence type="ECO:0000256" key="1">
    <source>
        <dbReference type="SAM" id="Phobius"/>
    </source>
</evidence>
<name>Q7RA23_PLAYO</name>
<sequence length="47" mass="5422">SKLRHCVSLNRIIILINLFFPLFSGPIDFYNVLTVCLSYIHCVISTH</sequence>
<gene>
    <name evidence="2" type="ORF">PY06684</name>
</gene>
<evidence type="ECO:0000313" key="3">
    <source>
        <dbReference type="Proteomes" id="UP000008553"/>
    </source>
</evidence>
<organism evidence="2 3">
    <name type="scientific">Plasmodium yoelii yoelii</name>
    <dbReference type="NCBI Taxonomy" id="73239"/>
    <lineage>
        <taxon>Eukaryota</taxon>
        <taxon>Sar</taxon>
        <taxon>Alveolata</taxon>
        <taxon>Apicomplexa</taxon>
        <taxon>Aconoidasida</taxon>
        <taxon>Haemosporida</taxon>
        <taxon>Plasmodiidae</taxon>
        <taxon>Plasmodium</taxon>
        <taxon>Plasmodium (Vinckeia)</taxon>
    </lineage>
</organism>
<dbReference type="Proteomes" id="UP000008553">
    <property type="component" value="Unassembled WGS sequence"/>
</dbReference>
<evidence type="ECO:0000313" key="2">
    <source>
        <dbReference type="EMBL" id="EAA18943.1"/>
    </source>
</evidence>